<proteinExistence type="predicted"/>
<dbReference type="EMBL" id="GL732594">
    <property type="protein sequence ID" value="EFX73052.1"/>
    <property type="molecule type" value="Genomic_DNA"/>
</dbReference>
<name>E9H5P8_DAPPU</name>
<feature type="signal peptide" evidence="1">
    <location>
        <begin position="1"/>
        <end position="18"/>
    </location>
</feature>
<dbReference type="OrthoDB" id="6479909at2759"/>
<dbReference type="eggNOG" id="ENOG502QTPV">
    <property type="taxonomic scope" value="Eukaryota"/>
</dbReference>
<dbReference type="OMA" id="TETCERS"/>
<evidence type="ECO:0000313" key="3">
    <source>
        <dbReference type="EMBL" id="EFX73052.1"/>
    </source>
</evidence>
<dbReference type="InterPro" id="IPR058698">
    <property type="entry name" value="CUB_metazoa"/>
</dbReference>
<evidence type="ECO:0000256" key="1">
    <source>
        <dbReference type="SAM" id="SignalP"/>
    </source>
</evidence>
<dbReference type="Pfam" id="PF26080">
    <property type="entry name" value="CUB_animal"/>
    <property type="match status" value="1"/>
</dbReference>
<dbReference type="PANTHER" id="PTHR33236">
    <property type="entry name" value="INTRAFLAGELLAR TRANSPORT PROTEIN 122 FAMILY PROTEIN-RELATED"/>
    <property type="match status" value="1"/>
</dbReference>
<evidence type="ECO:0000259" key="2">
    <source>
        <dbReference type="Pfam" id="PF26080"/>
    </source>
</evidence>
<reference evidence="3 4" key="1">
    <citation type="journal article" date="2011" name="Science">
        <title>The ecoresponsive genome of Daphnia pulex.</title>
        <authorList>
            <person name="Colbourne J.K."/>
            <person name="Pfrender M.E."/>
            <person name="Gilbert D."/>
            <person name="Thomas W.K."/>
            <person name="Tucker A."/>
            <person name="Oakley T.H."/>
            <person name="Tokishita S."/>
            <person name="Aerts A."/>
            <person name="Arnold G.J."/>
            <person name="Basu M.K."/>
            <person name="Bauer D.J."/>
            <person name="Caceres C.E."/>
            <person name="Carmel L."/>
            <person name="Casola C."/>
            <person name="Choi J.H."/>
            <person name="Detter J.C."/>
            <person name="Dong Q."/>
            <person name="Dusheyko S."/>
            <person name="Eads B.D."/>
            <person name="Frohlich T."/>
            <person name="Geiler-Samerotte K.A."/>
            <person name="Gerlach D."/>
            <person name="Hatcher P."/>
            <person name="Jogdeo S."/>
            <person name="Krijgsveld J."/>
            <person name="Kriventseva E.V."/>
            <person name="Kultz D."/>
            <person name="Laforsch C."/>
            <person name="Lindquist E."/>
            <person name="Lopez J."/>
            <person name="Manak J.R."/>
            <person name="Muller J."/>
            <person name="Pangilinan J."/>
            <person name="Patwardhan R.P."/>
            <person name="Pitluck S."/>
            <person name="Pritham E.J."/>
            <person name="Rechtsteiner A."/>
            <person name="Rho M."/>
            <person name="Rogozin I.B."/>
            <person name="Sakarya O."/>
            <person name="Salamov A."/>
            <person name="Schaack S."/>
            <person name="Shapiro H."/>
            <person name="Shiga Y."/>
            <person name="Skalitzky C."/>
            <person name="Smith Z."/>
            <person name="Souvorov A."/>
            <person name="Sung W."/>
            <person name="Tang Z."/>
            <person name="Tsuchiya D."/>
            <person name="Tu H."/>
            <person name="Vos H."/>
            <person name="Wang M."/>
            <person name="Wolf Y.I."/>
            <person name="Yamagata H."/>
            <person name="Yamada T."/>
            <person name="Ye Y."/>
            <person name="Shaw J.R."/>
            <person name="Andrews J."/>
            <person name="Crease T.J."/>
            <person name="Tang H."/>
            <person name="Lucas S.M."/>
            <person name="Robertson H.M."/>
            <person name="Bork P."/>
            <person name="Koonin E.V."/>
            <person name="Zdobnov E.M."/>
            <person name="Grigoriev I.V."/>
            <person name="Lynch M."/>
            <person name="Boore J.L."/>
        </authorList>
    </citation>
    <scope>NUCLEOTIDE SEQUENCE [LARGE SCALE GENOMIC DNA]</scope>
</reference>
<keyword evidence="1" id="KW-0732">Signal</keyword>
<protein>
    <recommendedName>
        <fullName evidence="2">CUB domain-containing protein</fullName>
    </recommendedName>
</protein>
<gene>
    <name evidence="3" type="ORF">DAPPUDRAFT_110168</name>
</gene>
<dbReference type="PANTHER" id="PTHR33236:SF5">
    <property type="entry name" value="CUB DOMAIN-CONTAINING PROTEIN"/>
    <property type="match status" value="1"/>
</dbReference>
<dbReference type="KEGG" id="dpx:DAPPUDRAFT_110168"/>
<feature type="chain" id="PRO_5003241720" description="CUB domain-containing protein" evidence="1">
    <location>
        <begin position="19"/>
        <end position="447"/>
    </location>
</feature>
<dbReference type="HOGENOM" id="CLU_022631_2_0_1"/>
<accession>E9H5P8</accession>
<dbReference type="PhylomeDB" id="E9H5P8"/>
<feature type="domain" description="CUB" evidence="2">
    <location>
        <begin position="234"/>
        <end position="443"/>
    </location>
</feature>
<keyword evidence="4" id="KW-1185">Reference proteome</keyword>
<dbReference type="InParanoid" id="E9H5P8"/>
<dbReference type="STRING" id="6669.E9H5P8"/>
<organism evidence="3 4">
    <name type="scientific">Daphnia pulex</name>
    <name type="common">Water flea</name>
    <dbReference type="NCBI Taxonomy" id="6669"/>
    <lineage>
        <taxon>Eukaryota</taxon>
        <taxon>Metazoa</taxon>
        <taxon>Ecdysozoa</taxon>
        <taxon>Arthropoda</taxon>
        <taxon>Crustacea</taxon>
        <taxon>Branchiopoda</taxon>
        <taxon>Diplostraca</taxon>
        <taxon>Cladocera</taxon>
        <taxon>Anomopoda</taxon>
        <taxon>Daphniidae</taxon>
        <taxon>Daphnia</taxon>
    </lineage>
</organism>
<evidence type="ECO:0000313" key="4">
    <source>
        <dbReference type="Proteomes" id="UP000000305"/>
    </source>
</evidence>
<dbReference type="Proteomes" id="UP000000305">
    <property type="component" value="Unassembled WGS sequence"/>
</dbReference>
<sequence>MFASLLLCSCFIVASIAGQEDDFVFYPMADLRHPEIPYHHGPFLHYYLKKHFYKQQNPFVTCTTSSGQTGICTQKFACILSGGRSGGSCHDGKVCCVNVINTCERTVSLNNTYWQSPSTGVGRSSTCSLTVSLDSKLKLQKKPICQVRLDFVSFTTAQPTDGTCMDTFDVFGSATVAPTICGDNSGQHMYLDVSSSADAPTDIQLLFDFGTETCERSWNIKIALLPCEASYLAPKHCLQYFTSHTGRVSSFNWQDVASTTTRQLNNQNYNICFRTELVSHKKANQLCLSVCSVTNGGDAFSITTPPAILVAGGLASADSYYAAIAATHSAAGTLISDPQYTQPQTATCLYDFLLIASGRDPITGIEADRFCGNELNPSPGFLLDSATAFIPGLATSVKVCTSMKPFRMTYRTDHTECAVDFNPPIIEAIADIANTGFCLEYEESYTH</sequence>
<dbReference type="AlphaFoldDB" id="E9H5P8"/>